<dbReference type="Proteomes" id="UP001457197">
    <property type="component" value="Unassembled WGS sequence"/>
</dbReference>
<evidence type="ECO:0000313" key="2">
    <source>
        <dbReference type="EMBL" id="MEQ2361294.1"/>
    </source>
</evidence>
<dbReference type="EMBL" id="JBBMEO010000003">
    <property type="protein sequence ID" value="MEQ2361294.1"/>
    <property type="molecule type" value="Genomic_DNA"/>
</dbReference>
<accession>A0ABV1ASY0</accession>
<reference evidence="2 3" key="1">
    <citation type="submission" date="2024-03" db="EMBL/GenBank/DDBJ databases">
        <title>Human intestinal bacterial collection.</title>
        <authorList>
            <person name="Pauvert C."/>
            <person name="Hitch T.C.A."/>
            <person name="Clavel T."/>
        </authorList>
    </citation>
    <scope>NUCLEOTIDE SEQUENCE [LARGE SCALE GENOMIC DNA]</scope>
    <source>
        <strain evidence="2 3">CLA-AA-H175</strain>
    </source>
</reference>
<gene>
    <name evidence="2" type="ORF">WMO44_03905</name>
</gene>
<evidence type="ECO:0000313" key="3">
    <source>
        <dbReference type="Proteomes" id="UP001457197"/>
    </source>
</evidence>
<comment type="caution">
    <text evidence="2">The sequence shown here is derived from an EMBL/GenBank/DDBJ whole genome shotgun (WGS) entry which is preliminary data.</text>
</comment>
<proteinExistence type="predicted"/>
<sequence>MEELNAVQNEKLMDETIKHELERIKDLTPGSDEYKAAYECAAKFYEIRVKEKTNLADKNAREDELQMKTNELRIEADKAEKAWKTEVAKVVAGIASTALGAFLMIHHDRFWAICSAGGVQVFDDRYRDGKTIYKDYGKKSV</sequence>
<keyword evidence="1" id="KW-0175">Coiled coil</keyword>
<dbReference type="RefSeq" id="WP_349151802.1">
    <property type="nucleotide sequence ID" value="NZ_JBBMEO010000003.1"/>
</dbReference>
<feature type="coiled-coil region" evidence="1">
    <location>
        <begin position="55"/>
        <end position="82"/>
    </location>
</feature>
<evidence type="ECO:0000256" key="1">
    <source>
        <dbReference type="SAM" id="Coils"/>
    </source>
</evidence>
<name>A0ABV1ASY0_9FIRM</name>
<organism evidence="2 3">
    <name type="scientific">Faecalibacterium tardum</name>
    <dbReference type="NCBI Taxonomy" id="3133156"/>
    <lineage>
        <taxon>Bacteria</taxon>
        <taxon>Bacillati</taxon>
        <taxon>Bacillota</taxon>
        <taxon>Clostridia</taxon>
        <taxon>Eubacteriales</taxon>
        <taxon>Oscillospiraceae</taxon>
        <taxon>Faecalibacterium</taxon>
    </lineage>
</organism>
<keyword evidence="3" id="KW-1185">Reference proteome</keyword>
<protein>
    <submittedName>
        <fullName evidence="2">Uncharacterized protein</fullName>
    </submittedName>
</protein>